<keyword evidence="1" id="KW-0812">Transmembrane</keyword>
<organism evidence="2 3">
    <name type="scientific">Geopseudomonas guangdongensis</name>
    <dbReference type="NCBI Taxonomy" id="1245526"/>
    <lineage>
        <taxon>Bacteria</taxon>
        <taxon>Pseudomonadati</taxon>
        <taxon>Pseudomonadota</taxon>
        <taxon>Gammaproteobacteria</taxon>
        <taxon>Pseudomonadales</taxon>
        <taxon>Pseudomonadaceae</taxon>
        <taxon>Geopseudomonas</taxon>
    </lineage>
</organism>
<name>A0A1H2HGY9_9GAMM</name>
<gene>
    <name evidence="2" type="ORF">SAMN05216580_2325</name>
</gene>
<keyword evidence="1" id="KW-1133">Transmembrane helix</keyword>
<keyword evidence="3" id="KW-1185">Reference proteome</keyword>
<proteinExistence type="predicted"/>
<reference evidence="3" key="1">
    <citation type="submission" date="2016-10" db="EMBL/GenBank/DDBJ databases">
        <authorList>
            <person name="Varghese N."/>
            <person name="Submissions S."/>
        </authorList>
    </citation>
    <scope>NUCLEOTIDE SEQUENCE [LARGE SCALE GENOMIC DNA]</scope>
    <source>
        <strain evidence="3">CCTCC 2012022</strain>
    </source>
</reference>
<dbReference type="Proteomes" id="UP000243063">
    <property type="component" value="Chromosome I"/>
</dbReference>
<dbReference type="EMBL" id="LT629780">
    <property type="protein sequence ID" value="SDU31103.1"/>
    <property type="molecule type" value="Genomic_DNA"/>
</dbReference>
<keyword evidence="1" id="KW-0472">Membrane</keyword>
<feature type="transmembrane region" description="Helical" evidence="1">
    <location>
        <begin position="166"/>
        <end position="192"/>
    </location>
</feature>
<evidence type="ECO:0000256" key="1">
    <source>
        <dbReference type="SAM" id="Phobius"/>
    </source>
</evidence>
<protein>
    <submittedName>
        <fullName evidence="2">Uncharacterized protein</fullName>
    </submittedName>
</protein>
<feature type="transmembrane region" description="Helical" evidence="1">
    <location>
        <begin position="198"/>
        <end position="220"/>
    </location>
</feature>
<dbReference type="OrthoDB" id="8928961at2"/>
<dbReference type="AlphaFoldDB" id="A0A1H2HGY9"/>
<accession>A0A1H2HGY9</accession>
<evidence type="ECO:0000313" key="3">
    <source>
        <dbReference type="Proteomes" id="UP000243063"/>
    </source>
</evidence>
<dbReference type="RefSeq" id="WP_090214612.1">
    <property type="nucleotide sequence ID" value="NZ_LT629780.1"/>
</dbReference>
<evidence type="ECO:0000313" key="2">
    <source>
        <dbReference type="EMBL" id="SDU31103.1"/>
    </source>
</evidence>
<sequence>MLDQLERLKSTFGPHTPQSRAYDIVLYMVEKTLEQLQGGTSTPAPFTRENFIAACEKNPESKLQDPNKWTPKTPALEAALQLLQRDLPGPHLGLHEQKQVGGGRGKVNQYWLTLAEAEAAPKTEKAKTVDLDISYRQTDRGEVKPSLCLRWLFRDGELRTRSRKGIMFLGTLFLLSGTWILMYATSVLGLHLSHEPATMAQLTSLVFVSLCFAFVWRYVYHPWWQLIDHRVILAPGGAAALLEDPCQLEMYRRDSEKWIRLVRFSADCPLCGGTVELAKGRPDHRQPLVGRCQESPHYHVFSFDRSHQAGTYIGPPLPAALRARI</sequence>